<name>A0AAX4HN94_9BACT</name>
<organism evidence="3 4">
    <name type="scientific">Peredibacter starrii</name>
    <dbReference type="NCBI Taxonomy" id="28202"/>
    <lineage>
        <taxon>Bacteria</taxon>
        <taxon>Pseudomonadati</taxon>
        <taxon>Bdellovibrionota</taxon>
        <taxon>Bacteriovoracia</taxon>
        <taxon>Bacteriovoracales</taxon>
        <taxon>Bacteriovoracaceae</taxon>
        <taxon>Peredibacter</taxon>
    </lineage>
</organism>
<dbReference type="RefSeq" id="WP_321394242.1">
    <property type="nucleotide sequence ID" value="NZ_CP139487.1"/>
</dbReference>
<dbReference type="Gene3D" id="3.40.50.720">
    <property type="entry name" value="NAD(P)-binding Rossmann-like Domain"/>
    <property type="match status" value="1"/>
</dbReference>
<evidence type="ECO:0000259" key="2">
    <source>
        <dbReference type="Pfam" id="PF01370"/>
    </source>
</evidence>
<dbReference type="Pfam" id="PF01370">
    <property type="entry name" value="Epimerase"/>
    <property type="match status" value="1"/>
</dbReference>
<proteinExistence type="inferred from homology"/>
<sequence>MSQKKKILLIGIAGGLAQMTARLILTEHPDWEIIGIDSRDVSNVPVLNNLTPINLKYSRGNFENLFRTHHFDVVYHLGRISHSSNEHNVLAKRIDLSVMGTNRILELCERSGVKKVVILSTFHVYGALPDNSIFLKEDAPLRASIRHPELRDVIEMDQICTNWMWKNQNSISTVVLRPCNIIGTQIQNAMTKFLSGPVALSPIDYNPFFQFIHEFDMAHILYRALESLPTGTYNVAGSDFISLRDALNEVGTKGIPFPMVLAGGLNSALKKLNIEVPEYLLDYLKFSCLISNKELEKHLGPKFLRFSIKEALELIKLR</sequence>
<keyword evidence="4" id="KW-1185">Reference proteome</keyword>
<comment type="similarity">
    <text evidence="1">Belongs to the NAD(P)-dependent epimerase/dehydratase family.</text>
</comment>
<reference evidence="3 4" key="1">
    <citation type="submission" date="2023-11" db="EMBL/GenBank/DDBJ databases">
        <title>Peredibacter starrii A3.12.</title>
        <authorList>
            <person name="Mitchell R.J."/>
        </authorList>
    </citation>
    <scope>NUCLEOTIDE SEQUENCE [LARGE SCALE GENOMIC DNA]</scope>
    <source>
        <strain evidence="3 4">A3.12</strain>
    </source>
</reference>
<evidence type="ECO:0000256" key="1">
    <source>
        <dbReference type="ARBA" id="ARBA00007637"/>
    </source>
</evidence>
<evidence type="ECO:0000313" key="3">
    <source>
        <dbReference type="EMBL" id="WPU64783.1"/>
    </source>
</evidence>
<feature type="domain" description="NAD-dependent epimerase/dehydratase" evidence="2">
    <location>
        <begin position="7"/>
        <end position="236"/>
    </location>
</feature>
<protein>
    <submittedName>
        <fullName evidence="3">NAD-dependent epimerase/dehydratase family protein</fullName>
    </submittedName>
</protein>
<dbReference type="InterPro" id="IPR036291">
    <property type="entry name" value="NAD(P)-bd_dom_sf"/>
</dbReference>
<dbReference type="Proteomes" id="UP001324634">
    <property type="component" value="Chromosome"/>
</dbReference>
<dbReference type="PANTHER" id="PTHR43000">
    <property type="entry name" value="DTDP-D-GLUCOSE 4,6-DEHYDRATASE-RELATED"/>
    <property type="match status" value="1"/>
</dbReference>
<gene>
    <name evidence="3" type="ORF">SOO65_18985</name>
</gene>
<accession>A0AAX4HN94</accession>
<dbReference type="AlphaFoldDB" id="A0AAX4HN94"/>
<dbReference type="InterPro" id="IPR001509">
    <property type="entry name" value="Epimerase_deHydtase"/>
</dbReference>
<evidence type="ECO:0000313" key="4">
    <source>
        <dbReference type="Proteomes" id="UP001324634"/>
    </source>
</evidence>
<dbReference type="SUPFAM" id="SSF51735">
    <property type="entry name" value="NAD(P)-binding Rossmann-fold domains"/>
    <property type="match status" value="1"/>
</dbReference>
<dbReference type="KEGG" id="psti:SOO65_18985"/>
<dbReference type="EMBL" id="CP139487">
    <property type="protein sequence ID" value="WPU64783.1"/>
    <property type="molecule type" value="Genomic_DNA"/>
</dbReference>